<proteinExistence type="predicted"/>
<protein>
    <recommendedName>
        <fullName evidence="4">DUF5673 domain-containing protein</fullName>
    </recommendedName>
</protein>
<dbReference type="RefSeq" id="WP_190301921.1">
    <property type="nucleotide sequence ID" value="NZ_JACOIJ010000010.1"/>
</dbReference>
<feature type="transmembrane region" description="Helical" evidence="1">
    <location>
        <begin position="6"/>
        <end position="23"/>
    </location>
</feature>
<keyword evidence="1" id="KW-0472">Membrane</keyword>
<organism evidence="2 3">
    <name type="scientific">Sphingobacterium litopenaei</name>
    <dbReference type="NCBI Taxonomy" id="2763500"/>
    <lineage>
        <taxon>Bacteria</taxon>
        <taxon>Pseudomonadati</taxon>
        <taxon>Bacteroidota</taxon>
        <taxon>Sphingobacteriia</taxon>
        <taxon>Sphingobacteriales</taxon>
        <taxon>Sphingobacteriaceae</taxon>
        <taxon>Sphingobacterium</taxon>
    </lineage>
</organism>
<keyword evidence="1" id="KW-1133">Transmembrane helix</keyword>
<sequence>MNLQTIITVLGIIAVSLWIRTYAKKKGNEVIMLSNDKRQLKPHIIYAICGYICLVIFLGLLTAFIYSGFETTTNYKETYMTSTLVYSVLFMFLVFGIYSLLYFYNHKVVYDSNEIIVHSAFKNCKIIKWKNINDVTFNAGMNEYTFRTSENTKVKVSSLFYGLNDFKSELKNHNPFIEEKIQSLNK</sequence>
<gene>
    <name evidence="2" type="ORF">H8B04_07320</name>
</gene>
<keyword evidence="3" id="KW-1185">Reference proteome</keyword>
<keyword evidence="1" id="KW-0812">Transmembrane</keyword>
<evidence type="ECO:0008006" key="4">
    <source>
        <dbReference type="Google" id="ProtNLM"/>
    </source>
</evidence>
<feature type="transmembrane region" description="Helical" evidence="1">
    <location>
        <begin position="44"/>
        <end position="69"/>
    </location>
</feature>
<reference evidence="2 3" key="1">
    <citation type="submission" date="2020-08" db="EMBL/GenBank/DDBJ databases">
        <title>Sphingobacterium sp. DN04309 isolated from aquaculture water.</title>
        <authorList>
            <person name="Zhang M."/>
        </authorList>
    </citation>
    <scope>NUCLEOTIDE SEQUENCE [LARGE SCALE GENOMIC DNA]</scope>
    <source>
        <strain evidence="2 3">DN04309</strain>
    </source>
</reference>
<comment type="caution">
    <text evidence="2">The sequence shown here is derived from an EMBL/GenBank/DDBJ whole genome shotgun (WGS) entry which is preliminary data.</text>
</comment>
<name>A0ABR7YDI2_9SPHI</name>
<dbReference type="EMBL" id="JACOIJ010000010">
    <property type="protein sequence ID" value="MBD1429378.1"/>
    <property type="molecule type" value="Genomic_DNA"/>
</dbReference>
<accession>A0ABR7YDI2</accession>
<feature type="transmembrane region" description="Helical" evidence="1">
    <location>
        <begin position="84"/>
        <end position="104"/>
    </location>
</feature>
<evidence type="ECO:0000313" key="2">
    <source>
        <dbReference type="EMBL" id="MBD1429378.1"/>
    </source>
</evidence>
<evidence type="ECO:0000256" key="1">
    <source>
        <dbReference type="SAM" id="Phobius"/>
    </source>
</evidence>
<evidence type="ECO:0000313" key="3">
    <source>
        <dbReference type="Proteomes" id="UP000651271"/>
    </source>
</evidence>
<dbReference type="Proteomes" id="UP000651271">
    <property type="component" value="Unassembled WGS sequence"/>
</dbReference>